<evidence type="ECO:0000256" key="1">
    <source>
        <dbReference type="SAM" id="Phobius"/>
    </source>
</evidence>
<proteinExistence type="predicted"/>
<feature type="transmembrane region" description="Helical" evidence="1">
    <location>
        <begin position="6"/>
        <end position="24"/>
    </location>
</feature>
<keyword evidence="1" id="KW-1133">Transmembrane helix</keyword>
<gene>
    <name evidence="2" type="ORF">LCGC14_2829570</name>
</gene>
<comment type="caution">
    <text evidence="2">The sequence shown here is derived from an EMBL/GenBank/DDBJ whole genome shotgun (WGS) entry which is preliminary data.</text>
</comment>
<feature type="transmembrane region" description="Helical" evidence="1">
    <location>
        <begin position="44"/>
        <end position="62"/>
    </location>
</feature>
<keyword evidence="1" id="KW-0472">Membrane</keyword>
<protein>
    <submittedName>
        <fullName evidence="2">Uncharacterized protein</fullName>
    </submittedName>
</protein>
<organism evidence="2">
    <name type="scientific">marine sediment metagenome</name>
    <dbReference type="NCBI Taxonomy" id="412755"/>
    <lineage>
        <taxon>unclassified sequences</taxon>
        <taxon>metagenomes</taxon>
        <taxon>ecological metagenomes</taxon>
    </lineage>
</organism>
<sequence length="101" mass="11172">MNELLIYTYVIVTFLSVVGGYTRCIYPSISEDVAEQVKPLNLKFALLLSFILGLAFSTYFYAGISGSNVEIGFILQLGLISGFAIFKNIDRLHKVKVNTGI</sequence>
<dbReference type="AlphaFoldDB" id="A0A0F9B5H9"/>
<accession>A0A0F9B5H9</accession>
<evidence type="ECO:0000313" key="2">
    <source>
        <dbReference type="EMBL" id="KKK79831.1"/>
    </source>
</evidence>
<reference evidence="2" key="1">
    <citation type="journal article" date="2015" name="Nature">
        <title>Complex archaea that bridge the gap between prokaryotes and eukaryotes.</title>
        <authorList>
            <person name="Spang A."/>
            <person name="Saw J.H."/>
            <person name="Jorgensen S.L."/>
            <person name="Zaremba-Niedzwiedzka K."/>
            <person name="Martijn J."/>
            <person name="Lind A.E."/>
            <person name="van Eijk R."/>
            <person name="Schleper C."/>
            <person name="Guy L."/>
            <person name="Ettema T.J."/>
        </authorList>
    </citation>
    <scope>NUCLEOTIDE SEQUENCE</scope>
</reference>
<name>A0A0F9B5H9_9ZZZZ</name>
<dbReference type="EMBL" id="LAZR01053853">
    <property type="protein sequence ID" value="KKK79831.1"/>
    <property type="molecule type" value="Genomic_DNA"/>
</dbReference>
<feature type="transmembrane region" description="Helical" evidence="1">
    <location>
        <begin position="68"/>
        <end position="86"/>
    </location>
</feature>
<keyword evidence="1" id="KW-0812">Transmembrane</keyword>